<evidence type="ECO:0000313" key="4">
    <source>
        <dbReference type="EMBL" id="TEB26407.1"/>
    </source>
</evidence>
<dbReference type="InterPro" id="IPR029044">
    <property type="entry name" value="Nucleotide-diphossugar_trans"/>
</dbReference>
<dbReference type="STRING" id="71717.A0A4Y7SX24"/>
<name>A0A4Y7SX24_COPMI</name>
<dbReference type="FunFam" id="3.90.550.10:FF:000051">
    <property type="entry name" value="Alpha-1,2-mannosyltransferase (Ktr4)"/>
    <property type="match status" value="1"/>
</dbReference>
<comment type="similarity">
    <text evidence="1">Belongs to the glycosyltransferase 15 family.</text>
</comment>
<accession>A0A4Y7SX24</accession>
<evidence type="ECO:0000313" key="5">
    <source>
        <dbReference type="Proteomes" id="UP000298030"/>
    </source>
</evidence>
<gene>
    <name evidence="4" type="ORF">FA13DRAFT_1036926</name>
</gene>
<reference evidence="4 5" key="1">
    <citation type="journal article" date="2019" name="Nat. Ecol. Evol.">
        <title>Megaphylogeny resolves global patterns of mushroom evolution.</title>
        <authorList>
            <person name="Varga T."/>
            <person name="Krizsan K."/>
            <person name="Foldi C."/>
            <person name="Dima B."/>
            <person name="Sanchez-Garcia M."/>
            <person name="Sanchez-Ramirez S."/>
            <person name="Szollosi G.J."/>
            <person name="Szarkandi J.G."/>
            <person name="Papp V."/>
            <person name="Albert L."/>
            <person name="Andreopoulos W."/>
            <person name="Angelini C."/>
            <person name="Antonin V."/>
            <person name="Barry K.W."/>
            <person name="Bougher N.L."/>
            <person name="Buchanan P."/>
            <person name="Buyck B."/>
            <person name="Bense V."/>
            <person name="Catcheside P."/>
            <person name="Chovatia M."/>
            <person name="Cooper J."/>
            <person name="Damon W."/>
            <person name="Desjardin D."/>
            <person name="Finy P."/>
            <person name="Geml J."/>
            <person name="Haridas S."/>
            <person name="Hughes K."/>
            <person name="Justo A."/>
            <person name="Karasinski D."/>
            <person name="Kautmanova I."/>
            <person name="Kiss B."/>
            <person name="Kocsube S."/>
            <person name="Kotiranta H."/>
            <person name="LaButti K.M."/>
            <person name="Lechner B.E."/>
            <person name="Liimatainen K."/>
            <person name="Lipzen A."/>
            <person name="Lukacs Z."/>
            <person name="Mihaltcheva S."/>
            <person name="Morgado L.N."/>
            <person name="Niskanen T."/>
            <person name="Noordeloos M.E."/>
            <person name="Ohm R.A."/>
            <person name="Ortiz-Santana B."/>
            <person name="Ovrebo C."/>
            <person name="Racz N."/>
            <person name="Riley R."/>
            <person name="Savchenko A."/>
            <person name="Shiryaev A."/>
            <person name="Soop K."/>
            <person name="Spirin V."/>
            <person name="Szebenyi C."/>
            <person name="Tomsovsky M."/>
            <person name="Tulloss R.E."/>
            <person name="Uehling J."/>
            <person name="Grigoriev I.V."/>
            <person name="Vagvolgyi C."/>
            <person name="Papp T."/>
            <person name="Martin F.M."/>
            <person name="Miettinen O."/>
            <person name="Hibbett D.S."/>
            <person name="Nagy L.G."/>
        </authorList>
    </citation>
    <scope>NUCLEOTIDE SEQUENCE [LARGE SCALE GENOMIC DNA]</scope>
    <source>
        <strain evidence="4 5">FP101781</strain>
    </source>
</reference>
<evidence type="ECO:0000256" key="2">
    <source>
        <dbReference type="ARBA" id="ARBA00022679"/>
    </source>
</evidence>
<protein>
    <submittedName>
        <fullName evidence="4">Alpha-1,2-mannosyltransferase</fullName>
    </submittedName>
</protein>
<dbReference type="GO" id="GO:0000026">
    <property type="term" value="F:alpha-1,2-mannosyltransferase activity"/>
    <property type="evidence" value="ECO:0007669"/>
    <property type="project" value="TreeGrafter"/>
</dbReference>
<organism evidence="4 5">
    <name type="scientific">Coprinellus micaceus</name>
    <name type="common">Glistening ink-cap mushroom</name>
    <name type="synonym">Coprinus micaceus</name>
    <dbReference type="NCBI Taxonomy" id="71717"/>
    <lineage>
        <taxon>Eukaryota</taxon>
        <taxon>Fungi</taxon>
        <taxon>Dikarya</taxon>
        <taxon>Basidiomycota</taxon>
        <taxon>Agaricomycotina</taxon>
        <taxon>Agaricomycetes</taxon>
        <taxon>Agaricomycetidae</taxon>
        <taxon>Agaricales</taxon>
        <taxon>Agaricineae</taxon>
        <taxon>Psathyrellaceae</taxon>
        <taxon>Coprinellus</taxon>
    </lineage>
</organism>
<sequence>MNRIARFVVAALAIVVGLHYLLAFTHEGYAKATSFPLGKSSTTASPSTSESKDHRVLENVVSTPLNEGAHVDAFPTSPQLANATFIILCRNSDLASTIRSVREIEDRFNHRYGYPYVFLNEVPFTTQFQERLGNVVNKKSKVEFGVIPHEHWYQPDHIDEDKAKAGREKMQKDNVIYGGSVSYRNMCRFNSGFFFRHPLVQKYRWYWRIEPDVHFHCDINHDPFRYMEDHGKTYGFTITMYEYEATIQTLWSTVKSFMSKHPEYIAPDNALGFMEKEDGKYNLCHFWSNFEIADMDFWRGEAYTKFFEYLDEQGGFYYERWGDAPVHSIGAAIFLNRTQIHFFDEIGYEHNPYTHCPKLGTNWKDGRCSCDPAKSFDYDGYSCMAKWDKFMGLPNN</sequence>
<dbReference type="GO" id="GO:0016020">
    <property type="term" value="C:membrane"/>
    <property type="evidence" value="ECO:0007669"/>
    <property type="project" value="InterPro"/>
</dbReference>
<dbReference type="Pfam" id="PF01793">
    <property type="entry name" value="Glyco_transf_15"/>
    <property type="match status" value="1"/>
</dbReference>
<dbReference type="AlphaFoldDB" id="A0A4Y7SX24"/>
<dbReference type="Proteomes" id="UP000298030">
    <property type="component" value="Unassembled WGS sequence"/>
</dbReference>
<evidence type="ECO:0000256" key="1">
    <source>
        <dbReference type="ARBA" id="ARBA00007677"/>
    </source>
</evidence>
<comment type="caution">
    <text evidence="4">The sequence shown here is derived from an EMBL/GenBank/DDBJ whole genome shotgun (WGS) entry which is preliminary data.</text>
</comment>
<dbReference type="SUPFAM" id="SSF53448">
    <property type="entry name" value="Nucleotide-diphospho-sugar transferases"/>
    <property type="match status" value="1"/>
</dbReference>
<keyword evidence="4" id="KW-0328">Glycosyltransferase</keyword>
<keyword evidence="2 4" id="KW-0808">Transferase</keyword>
<dbReference type="OrthoDB" id="439943at2759"/>
<dbReference type="PANTHER" id="PTHR31121">
    <property type="entry name" value="ALPHA-1,2 MANNOSYLTRANSFERASE KTR1"/>
    <property type="match status" value="1"/>
</dbReference>
<keyword evidence="5" id="KW-1185">Reference proteome</keyword>
<dbReference type="InterPro" id="IPR002685">
    <property type="entry name" value="Glyco_trans_15"/>
</dbReference>
<feature type="active site" description="Nucleophile" evidence="3">
    <location>
        <position position="291"/>
    </location>
</feature>
<proteinExistence type="inferred from homology"/>
<dbReference type="GO" id="GO:0006487">
    <property type="term" value="P:protein N-linked glycosylation"/>
    <property type="evidence" value="ECO:0007669"/>
    <property type="project" value="TreeGrafter"/>
</dbReference>
<dbReference type="PIRSF" id="PIRSF018153">
    <property type="entry name" value="Glyco_trans_15"/>
    <property type="match status" value="1"/>
</dbReference>
<dbReference type="GO" id="GO:0005794">
    <property type="term" value="C:Golgi apparatus"/>
    <property type="evidence" value="ECO:0007669"/>
    <property type="project" value="TreeGrafter"/>
</dbReference>
<evidence type="ECO:0000256" key="3">
    <source>
        <dbReference type="PIRSR" id="PIRSR018153-1"/>
    </source>
</evidence>
<dbReference type="EMBL" id="QPFP01000048">
    <property type="protein sequence ID" value="TEB26407.1"/>
    <property type="molecule type" value="Genomic_DNA"/>
</dbReference>
<dbReference type="GO" id="GO:0000032">
    <property type="term" value="P:cell wall mannoprotein biosynthetic process"/>
    <property type="evidence" value="ECO:0007669"/>
    <property type="project" value="TreeGrafter"/>
</dbReference>
<dbReference type="Gene3D" id="3.90.550.10">
    <property type="entry name" value="Spore Coat Polysaccharide Biosynthesis Protein SpsA, Chain A"/>
    <property type="match status" value="1"/>
</dbReference>
<dbReference type="PANTHER" id="PTHR31121:SF6">
    <property type="entry name" value="ALPHA-1,2 MANNOSYLTRANSFERASE KTR1"/>
    <property type="match status" value="1"/>
</dbReference>